<feature type="region of interest" description="Disordered" evidence="1">
    <location>
        <begin position="163"/>
        <end position="233"/>
    </location>
</feature>
<dbReference type="Pfam" id="PF14233">
    <property type="entry name" value="DUF4335"/>
    <property type="match status" value="1"/>
</dbReference>
<dbReference type="InterPro" id="IPR025569">
    <property type="entry name" value="DUF4335"/>
</dbReference>
<evidence type="ECO:0000256" key="1">
    <source>
        <dbReference type="SAM" id="MobiDB-lite"/>
    </source>
</evidence>
<reference evidence="2" key="1">
    <citation type="journal article" date="2015" name="ISME J.">
        <title>Draft Genome Sequence of Streptomyces incarnatus NRRL8089, which Produces the Nucleoside Antibiotic Sinefungin.</title>
        <authorList>
            <person name="Oshima K."/>
            <person name="Hattori M."/>
            <person name="Shimizu H."/>
            <person name="Fukuda K."/>
            <person name="Nemoto M."/>
            <person name="Inagaki K."/>
            <person name="Tamura T."/>
        </authorList>
    </citation>
    <scope>NUCLEOTIDE SEQUENCE</scope>
    <source>
        <strain evidence="2">FACHB-1277</strain>
    </source>
</reference>
<evidence type="ECO:0000313" key="3">
    <source>
        <dbReference type="Proteomes" id="UP000631421"/>
    </source>
</evidence>
<sequence length="435" mass="47548">MQRFVPSGNTINRAYSSPTCSLEVWAKRSPMSAWTSQTVVQNLRFRLRLAQGRVIKGNQSQINHIIEAVIAYSDRWLAQDEIDQLDHVIAIPKGIDLQLSTLQLFDLYETLEQCSRELVILPDLVLEVRRITPNWLKIMAAAIALVGVTIGAVRLVSRDQPSLQIASTPNPQPPEIAPPTLGNRQDGAKRSDQNLPQATPSPSKATSPENDNSRSSEPQLSRPPAPSSPKSVSEIKVPIALQTEIPSVASESAPNAPIPEDFGDRAIPPSPQPNLQGGIGATRQERPMAKPSPAPSTLANDQPDAISEASDALPRVATSRSAPSSFPNAKPTAKIQIINVRSQLPETIQNELVKYISNYISNYLDQHLDQKTVLSRNYVIEMQVTGDRISEIVVIPAPINKTDQNALQQLQQAIKSWRSANTANGGIRIEINLSK</sequence>
<accession>A0A926UUM1</accession>
<feature type="region of interest" description="Disordered" evidence="1">
    <location>
        <begin position="246"/>
        <end position="302"/>
    </location>
</feature>
<comment type="caution">
    <text evidence="2">The sequence shown here is derived from an EMBL/GenBank/DDBJ whole genome shotgun (WGS) entry which is preliminary data.</text>
</comment>
<proteinExistence type="predicted"/>
<dbReference type="AlphaFoldDB" id="A0A926UUM1"/>
<dbReference type="Proteomes" id="UP000631421">
    <property type="component" value="Unassembled WGS sequence"/>
</dbReference>
<evidence type="ECO:0000313" key="2">
    <source>
        <dbReference type="EMBL" id="MBD2151586.1"/>
    </source>
</evidence>
<dbReference type="RefSeq" id="WP_190352003.1">
    <property type="nucleotide sequence ID" value="NZ_JACJPY010000058.1"/>
</dbReference>
<keyword evidence="3" id="KW-1185">Reference proteome</keyword>
<feature type="compositionally biased region" description="Polar residues" evidence="1">
    <location>
        <begin position="193"/>
        <end position="219"/>
    </location>
</feature>
<protein>
    <submittedName>
        <fullName evidence="2">DUF4335 domain-containing protein</fullName>
    </submittedName>
</protein>
<name>A0A926UUM1_9CYAN</name>
<organism evidence="2 3">
    <name type="scientific">Pseudanabaena cinerea FACHB-1277</name>
    <dbReference type="NCBI Taxonomy" id="2949581"/>
    <lineage>
        <taxon>Bacteria</taxon>
        <taxon>Bacillati</taxon>
        <taxon>Cyanobacteriota</taxon>
        <taxon>Cyanophyceae</taxon>
        <taxon>Pseudanabaenales</taxon>
        <taxon>Pseudanabaenaceae</taxon>
        <taxon>Pseudanabaena</taxon>
        <taxon>Pseudanabaena cinerea</taxon>
    </lineage>
</organism>
<gene>
    <name evidence="2" type="ORF">H6F44_15865</name>
</gene>
<dbReference type="EMBL" id="JACJPY010000058">
    <property type="protein sequence ID" value="MBD2151586.1"/>
    <property type="molecule type" value="Genomic_DNA"/>
</dbReference>
<reference evidence="2" key="2">
    <citation type="submission" date="2020-08" db="EMBL/GenBank/DDBJ databases">
        <authorList>
            <person name="Chen M."/>
            <person name="Teng W."/>
            <person name="Zhao L."/>
            <person name="Hu C."/>
            <person name="Zhou Y."/>
            <person name="Han B."/>
            <person name="Song L."/>
            <person name="Shu W."/>
        </authorList>
    </citation>
    <scope>NUCLEOTIDE SEQUENCE</scope>
    <source>
        <strain evidence="2">FACHB-1277</strain>
    </source>
</reference>